<dbReference type="InterPro" id="IPR007219">
    <property type="entry name" value="XnlR_reg_dom"/>
</dbReference>
<evidence type="ECO:0000256" key="5">
    <source>
        <dbReference type="ARBA" id="ARBA00023242"/>
    </source>
</evidence>
<dbReference type="InterPro" id="IPR050815">
    <property type="entry name" value="TF_fung"/>
</dbReference>
<dbReference type="SMART" id="SM00906">
    <property type="entry name" value="Fungal_trans"/>
    <property type="match status" value="1"/>
</dbReference>
<dbReference type="PANTHER" id="PTHR47338:SF20">
    <property type="entry name" value="ZN(II)2CYS6 TRANSCRIPTION FACTOR (EUROFUNG)"/>
    <property type="match status" value="1"/>
</dbReference>
<sequence length="422" mass="46783">MIEQYFATVHTYFPIISKIRLYQHLANPLHEPGADIALLFLAMKLVCGEVPDGQPPQTQLYQDVKSFYGYVEAQNGFSIQLIQSLCLIGLYEAGHCIYPASYLTIGNSARLGHAMGLHARGVPQMISRATTWTEQEERRRVWWGVIVLDRFINIGHRGKPFATNDPGLDNHLPTDDTAWDRGQMLVAAPLSLSASQTIQVSPFARTCQAAHLLGKVIAHIDDKHLPLTYRFSEALQLNRTLRALADILQDQCGPDSLDGDVATADLCSSMALIFSGLLTLYDAYSCTEQASTAHLAADGTEHNNSNGNGNGATLGEEQLQVQKASIEGLEEISSRALILTRTMRRTIDTRGAGTISPLCVDVVYQAAANYAWYVRESSDPWCSERLVELKELLVLLDRRWKVAGEYLRIVEAAEFYLQSAIR</sequence>
<dbReference type="GO" id="GO:0005634">
    <property type="term" value="C:nucleus"/>
    <property type="evidence" value="ECO:0007669"/>
    <property type="project" value="UniProtKB-SubCell"/>
</dbReference>
<dbReference type="CDD" id="cd12148">
    <property type="entry name" value="fungal_TF_MHR"/>
    <property type="match status" value="1"/>
</dbReference>
<dbReference type="GO" id="GO:0006351">
    <property type="term" value="P:DNA-templated transcription"/>
    <property type="evidence" value="ECO:0007669"/>
    <property type="project" value="InterPro"/>
</dbReference>
<dbReference type="Pfam" id="PF04082">
    <property type="entry name" value="Fungal_trans"/>
    <property type="match status" value="1"/>
</dbReference>
<dbReference type="GO" id="GO:0008270">
    <property type="term" value="F:zinc ion binding"/>
    <property type="evidence" value="ECO:0007669"/>
    <property type="project" value="InterPro"/>
</dbReference>
<evidence type="ECO:0000259" key="6">
    <source>
        <dbReference type="SMART" id="SM00906"/>
    </source>
</evidence>
<reference evidence="7 8" key="1">
    <citation type="submission" date="2023-08" db="EMBL/GenBank/DDBJ databases">
        <title>Black Yeasts Isolated from many extreme environments.</title>
        <authorList>
            <person name="Coleine C."/>
            <person name="Stajich J.E."/>
            <person name="Selbmann L."/>
        </authorList>
    </citation>
    <scope>NUCLEOTIDE SEQUENCE [LARGE SCALE GENOMIC DNA]</scope>
    <source>
        <strain evidence="7 8">CCFEE 5935</strain>
    </source>
</reference>
<dbReference type="GO" id="GO:0003677">
    <property type="term" value="F:DNA binding"/>
    <property type="evidence" value="ECO:0007669"/>
    <property type="project" value="InterPro"/>
</dbReference>
<feature type="domain" description="Xylanolytic transcriptional activator regulatory" evidence="6">
    <location>
        <begin position="101"/>
        <end position="179"/>
    </location>
</feature>
<dbReference type="RefSeq" id="XP_064659941.1">
    <property type="nucleotide sequence ID" value="XM_064801311.1"/>
</dbReference>
<comment type="subcellular location">
    <subcellularLocation>
        <location evidence="1">Nucleus</location>
    </subcellularLocation>
</comment>
<evidence type="ECO:0000256" key="4">
    <source>
        <dbReference type="ARBA" id="ARBA00023163"/>
    </source>
</evidence>
<evidence type="ECO:0000313" key="7">
    <source>
        <dbReference type="EMBL" id="KAK5170913.1"/>
    </source>
</evidence>
<evidence type="ECO:0000313" key="8">
    <source>
        <dbReference type="Proteomes" id="UP001337655"/>
    </source>
</evidence>
<evidence type="ECO:0000256" key="3">
    <source>
        <dbReference type="ARBA" id="ARBA00023015"/>
    </source>
</evidence>
<keyword evidence="2" id="KW-0479">Metal-binding</keyword>
<evidence type="ECO:0000256" key="1">
    <source>
        <dbReference type="ARBA" id="ARBA00004123"/>
    </source>
</evidence>
<keyword evidence="8" id="KW-1185">Reference proteome</keyword>
<keyword evidence="3" id="KW-0805">Transcription regulation</keyword>
<organism evidence="7 8">
    <name type="scientific">Saxophila tyrrhenica</name>
    <dbReference type="NCBI Taxonomy" id="1690608"/>
    <lineage>
        <taxon>Eukaryota</taxon>
        <taxon>Fungi</taxon>
        <taxon>Dikarya</taxon>
        <taxon>Ascomycota</taxon>
        <taxon>Pezizomycotina</taxon>
        <taxon>Dothideomycetes</taxon>
        <taxon>Dothideomycetidae</taxon>
        <taxon>Mycosphaerellales</taxon>
        <taxon>Extremaceae</taxon>
        <taxon>Saxophila</taxon>
    </lineage>
</organism>
<dbReference type="GO" id="GO:0000981">
    <property type="term" value="F:DNA-binding transcription factor activity, RNA polymerase II-specific"/>
    <property type="evidence" value="ECO:0007669"/>
    <property type="project" value="InterPro"/>
</dbReference>
<proteinExistence type="predicted"/>
<dbReference type="GeneID" id="89925403"/>
<dbReference type="EMBL" id="JAVRRT010000006">
    <property type="protein sequence ID" value="KAK5170913.1"/>
    <property type="molecule type" value="Genomic_DNA"/>
</dbReference>
<comment type="caution">
    <text evidence="7">The sequence shown here is derived from an EMBL/GenBank/DDBJ whole genome shotgun (WGS) entry which is preliminary data.</text>
</comment>
<accession>A0AAV9PCF9</accession>
<keyword evidence="5" id="KW-0539">Nucleus</keyword>
<dbReference type="AlphaFoldDB" id="A0AAV9PCF9"/>
<name>A0AAV9PCF9_9PEZI</name>
<dbReference type="PANTHER" id="PTHR47338">
    <property type="entry name" value="ZN(II)2CYS6 TRANSCRIPTION FACTOR (EUROFUNG)-RELATED"/>
    <property type="match status" value="1"/>
</dbReference>
<evidence type="ECO:0000256" key="2">
    <source>
        <dbReference type="ARBA" id="ARBA00022723"/>
    </source>
</evidence>
<protein>
    <recommendedName>
        <fullName evidence="6">Xylanolytic transcriptional activator regulatory domain-containing protein</fullName>
    </recommendedName>
</protein>
<keyword evidence="4" id="KW-0804">Transcription</keyword>
<gene>
    <name evidence="7" type="ORF">LTR77_004057</name>
</gene>
<dbReference type="Proteomes" id="UP001337655">
    <property type="component" value="Unassembled WGS sequence"/>
</dbReference>